<keyword evidence="4 7" id="KW-0812">Transmembrane</keyword>
<dbReference type="InterPro" id="IPR011014">
    <property type="entry name" value="MscS_channel_TM-2"/>
</dbReference>
<accession>A0A8J8SJ31</accession>
<evidence type="ECO:0000256" key="5">
    <source>
        <dbReference type="ARBA" id="ARBA00022989"/>
    </source>
</evidence>
<comment type="similarity">
    <text evidence="2">Belongs to the MscS (TC 1.A.23) family.</text>
</comment>
<gene>
    <name evidence="10" type="ORF">HZI73_23435</name>
</gene>
<dbReference type="PANTHER" id="PTHR30460:SF0">
    <property type="entry name" value="MODERATE CONDUCTANCE MECHANOSENSITIVE CHANNEL YBIO"/>
    <property type="match status" value="1"/>
</dbReference>
<proteinExistence type="inferred from homology"/>
<evidence type="ECO:0000256" key="3">
    <source>
        <dbReference type="ARBA" id="ARBA00022475"/>
    </source>
</evidence>
<name>A0A8J8SJ31_9FIRM</name>
<evidence type="ECO:0000256" key="2">
    <source>
        <dbReference type="ARBA" id="ARBA00008017"/>
    </source>
</evidence>
<dbReference type="EMBL" id="CP058649">
    <property type="protein sequence ID" value="QUI25064.1"/>
    <property type="molecule type" value="Genomic_DNA"/>
</dbReference>
<dbReference type="InterPro" id="IPR010920">
    <property type="entry name" value="LSM_dom_sf"/>
</dbReference>
<protein>
    <submittedName>
        <fullName evidence="10">Mechanosensitive ion channel</fullName>
    </submittedName>
</protein>
<feature type="domain" description="Mechanosensitive ion channel MscS" evidence="8">
    <location>
        <begin position="108"/>
        <end position="173"/>
    </location>
</feature>
<dbReference type="InterPro" id="IPR006685">
    <property type="entry name" value="MscS_channel_2nd"/>
</dbReference>
<keyword evidence="3" id="KW-1003">Cell membrane</keyword>
<feature type="transmembrane region" description="Helical" evidence="7">
    <location>
        <begin position="64"/>
        <end position="84"/>
    </location>
</feature>
<feature type="transmembrane region" description="Helical" evidence="7">
    <location>
        <begin position="13"/>
        <end position="43"/>
    </location>
</feature>
<evidence type="ECO:0000256" key="7">
    <source>
        <dbReference type="SAM" id="Phobius"/>
    </source>
</evidence>
<dbReference type="PANTHER" id="PTHR30460">
    <property type="entry name" value="MODERATE CONDUCTANCE MECHANOSENSITIVE CHANNEL YBIO"/>
    <property type="match status" value="1"/>
</dbReference>
<dbReference type="SUPFAM" id="SSF82861">
    <property type="entry name" value="Mechanosensitive channel protein MscS (YggB), transmembrane region"/>
    <property type="match status" value="1"/>
</dbReference>
<evidence type="ECO:0000313" key="10">
    <source>
        <dbReference type="EMBL" id="QUI25064.1"/>
    </source>
</evidence>
<dbReference type="KEGG" id="vpy:HZI73_23435"/>
<evidence type="ECO:0000256" key="4">
    <source>
        <dbReference type="ARBA" id="ARBA00022692"/>
    </source>
</evidence>
<sequence>MNESLVSMVSENIILWSLVKGIIIVVVTMIVLSSGQMMINRYFDMMSKHKKNMNKIITIKKVSNNIFKVIIIFVAVTMFLNSVLGIDTTSIITVAGVSGIAVGFASQNIVKDLIMGMMLLMEDHITIGDVIKVNAYKGVVEDLNLRSITLRDEEDVLHIIPNNIIKDFSNYSKPKENKEEVIHE</sequence>
<feature type="domain" description="Mechanosensitive ion channel transmembrane helices 2/3" evidence="9">
    <location>
        <begin position="65"/>
        <end position="107"/>
    </location>
</feature>
<dbReference type="Pfam" id="PF00924">
    <property type="entry name" value="MS_channel_2nd"/>
    <property type="match status" value="1"/>
</dbReference>
<evidence type="ECO:0000256" key="1">
    <source>
        <dbReference type="ARBA" id="ARBA00004651"/>
    </source>
</evidence>
<organism evidence="10 11">
    <name type="scientific">Vallitalea pronyensis</name>
    <dbReference type="NCBI Taxonomy" id="1348613"/>
    <lineage>
        <taxon>Bacteria</taxon>
        <taxon>Bacillati</taxon>
        <taxon>Bacillota</taxon>
        <taxon>Clostridia</taxon>
        <taxon>Lachnospirales</taxon>
        <taxon>Vallitaleaceae</taxon>
        <taxon>Vallitalea</taxon>
    </lineage>
</organism>
<dbReference type="Gene3D" id="2.30.30.60">
    <property type="match status" value="1"/>
</dbReference>
<dbReference type="InterPro" id="IPR049142">
    <property type="entry name" value="MS_channel_1st"/>
</dbReference>
<dbReference type="GO" id="GO:0005886">
    <property type="term" value="C:plasma membrane"/>
    <property type="evidence" value="ECO:0007669"/>
    <property type="project" value="UniProtKB-SubCell"/>
</dbReference>
<dbReference type="InterPro" id="IPR023408">
    <property type="entry name" value="MscS_beta-dom_sf"/>
</dbReference>
<dbReference type="Proteomes" id="UP000683246">
    <property type="component" value="Chromosome"/>
</dbReference>
<dbReference type="RefSeq" id="WP_212695763.1">
    <property type="nucleotide sequence ID" value="NZ_CP058649.1"/>
</dbReference>
<dbReference type="AlphaFoldDB" id="A0A8J8SJ31"/>
<dbReference type="Gene3D" id="1.10.287.1260">
    <property type="match status" value="1"/>
</dbReference>
<evidence type="ECO:0000256" key="6">
    <source>
        <dbReference type="ARBA" id="ARBA00023136"/>
    </source>
</evidence>
<reference evidence="10" key="1">
    <citation type="submission" date="2020-07" db="EMBL/GenBank/DDBJ databases">
        <title>Vallitalea pronyensis genome.</title>
        <authorList>
            <person name="Postec A."/>
        </authorList>
    </citation>
    <scope>NUCLEOTIDE SEQUENCE</scope>
    <source>
        <strain evidence="10">FatNI3</strain>
    </source>
</reference>
<keyword evidence="5 7" id="KW-1133">Transmembrane helix</keyword>
<comment type="subcellular location">
    <subcellularLocation>
        <location evidence="1">Cell membrane</location>
        <topology evidence="1">Multi-pass membrane protein</topology>
    </subcellularLocation>
</comment>
<keyword evidence="11" id="KW-1185">Reference proteome</keyword>
<dbReference type="InterPro" id="IPR045276">
    <property type="entry name" value="YbiO_bact"/>
</dbReference>
<evidence type="ECO:0000259" key="9">
    <source>
        <dbReference type="Pfam" id="PF21088"/>
    </source>
</evidence>
<feature type="transmembrane region" description="Helical" evidence="7">
    <location>
        <begin position="90"/>
        <end position="110"/>
    </location>
</feature>
<dbReference type="SUPFAM" id="SSF50182">
    <property type="entry name" value="Sm-like ribonucleoproteins"/>
    <property type="match status" value="1"/>
</dbReference>
<dbReference type="GO" id="GO:0008381">
    <property type="term" value="F:mechanosensitive monoatomic ion channel activity"/>
    <property type="evidence" value="ECO:0007669"/>
    <property type="project" value="InterPro"/>
</dbReference>
<evidence type="ECO:0000259" key="8">
    <source>
        <dbReference type="Pfam" id="PF00924"/>
    </source>
</evidence>
<keyword evidence="6 7" id="KW-0472">Membrane</keyword>
<dbReference type="Pfam" id="PF21088">
    <property type="entry name" value="MS_channel_1st"/>
    <property type="match status" value="1"/>
</dbReference>
<evidence type="ECO:0000313" key="11">
    <source>
        <dbReference type="Proteomes" id="UP000683246"/>
    </source>
</evidence>